<keyword evidence="2" id="KW-1185">Reference proteome</keyword>
<dbReference type="Proteomes" id="UP000821853">
    <property type="component" value="Chromosome 2"/>
</dbReference>
<comment type="caution">
    <text evidence="1">The sequence shown here is derived from an EMBL/GenBank/DDBJ whole genome shotgun (WGS) entry which is preliminary data.</text>
</comment>
<evidence type="ECO:0000313" key="2">
    <source>
        <dbReference type="Proteomes" id="UP000821853"/>
    </source>
</evidence>
<dbReference type="VEuPathDB" id="VectorBase:HLOH_046348"/>
<organism evidence="1 2">
    <name type="scientific">Haemaphysalis longicornis</name>
    <name type="common">Bush tick</name>
    <dbReference type="NCBI Taxonomy" id="44386"/>
    <lineage>
        <taxon>Eukaryota</taxon>
        <taxon>Metazoa</taxon>
        <taxon>Ecdysozoa</taxon>
        <taxon>Arthropoda</taxon>
        <taxon>Chelicerata</taxon>
        <taxon>Arachnida</taxon>
        <taxon>Acari</taxon>
        <taxon>Parasitiformes</taxon>
        <taxon>Ixodida</taxon>
        <taxon>Ixodoidea</taxon>
        <taxon>Ixodidae</taxon>
        <taxon>Haemaphysalinae</taxon>
        <taxon>Haemaphysalis</taxon>
    </lineage>
</organism>
<accession>A0A9J6G398</accession>
<reference evidence="1 2" key="1">
    <citation type="journal article" date="2020" name="Cell">
        <title>Large-Scale Comparative Analyses of Tick Genomes Elucidate Their Genetic Diversity and Vector Capacities.</title>
        <authorList>
            <consortium name="Tick Genome and Microbiome Consortium (TIGMIC)"/>
            <person name="Jia N."/>
            <person name="Wang J."/>
            <person name="Shi W."/>
            <person name="Du L."/>
            <person name="Sun Y."/>
            <person name="Zhan W."/>
            <person name="Jiang J.F."/>
            <person name="Wang Q."/>
            <person name="Zhang B."/>
            <person name="Ji P."/>
            <person name="Bell-Sakyi L."/>
            <person name="Cui X.M."/>
            <person name="Yuan T.T."/>
            <person name="Jiang B.G."/>
            <person name="Yang W.F."/>
            <person name="Lam T.T."/>
            <person name="Chang Q.C."/>
            <person name="Ding S.J."/>
            <person name="Wang X.J."/>
            <person name="Zhu J.G."/>
            <person name="Ruan X.D."/>
            <person name="Zhao L."/>
            <person name="Wei J.T."/>
            <person name="Ye R.Z."/>
            <person name="Que T.C."/>
            <person name="Du C.H."/>
            <person name="Zhou Y.H."/>
            <person name="Cheng J.X."/>
            <person name="Dai P.F."/>
            <person name="Guo W.B."/>
            <person name="Han X.H."/>
            <person name="Huang E.J."/>
            <person name="Li L.F."/>
            <person name="Wei W."/>
            <person name="Gao Y.C."/>
            <person name="Liu J.Z."/>
            <person name="Shao H.Z."/>
            <person name="Wang X."/>
            <person name="Wang C.C."/>
            <person name="Yang T.C."/>
            <person name="Huo Q.B."/>
            <person name="Li W."/>
            <person name="Chen H.Y."/>
            <person name="Chen S.E."/>
            <person name="Zhou L.G."/>
            <person name="Ni X.B."/>
            <person name="Tian J.H."/>
            <person name="Sheng Y."/>
            <person name="Liu T."/>
            <person name="Pan Y.S."/>
            <person name="Xia L.Y."/>
            <person name="Li J."/>
            <person name="Zhao F."/>
            <person name="Cao W.C."/>
        </authorList>
    </citation>
    <scope>NUCLEOTIDE SEQUENCE [LARGE SCALE GENOMIC DNA]</scope>
    <source>
        <strain evidence="1">HaeL-2018</strain>
    </source>
</reference>
<sequence>MRLLCRLDTHWPGISRFRLACLAPNGTHRHKQIDARIGCNNAVEGRTKIAERTGPEPASSGSDQRDTLFDPCVGSADKQTTCTMLFPPLNLSHLYPKVPFVPAYRADLAPAAFSRIFHRLVLGAQ</sequence>
<name>A0A9J6G398_HAELO</name>
<evidence type="ECO:0000313" key="1">
    <source>
        <dbReference type="EMBL" id="KAH9369233.1"/>
    </source>
</evidence>
<proteinExistence type="predicted"/>
<dbReference type="EMBL" id="JABSTR010000004">
    <property type="protein sequence ID" value="KAH9369233.1"/>
    <property type="molecule type" value="Genomic_DNA"/>
</dbReference>
<gene>
    <name evidence="1" type="ORF">HPB48_016948</name>
</gene>
<dbReference type="AlphaFoldDB" id="A0A9J6G398"/>
<protein>
    <submittedName>
        <fullName evidence="1">Uncharacterized protein</fullName>
    </submittedName>
</protein>